<reference evidence="1 2" key="1">
    <citation type="journal article" date="1999" name="Science">
        <title>Genome sequence of the radioresistant bacterium Deinococcus radiodurans R1.</title>
        <authorList>
            <person name="White O."/>
            <person name="Eisen J.A."/>
            <person name="Heidelberg J.F."/>
            <person name="Hickey E.K."/>
            <person name="Peterson J.D."/>
            <person name="Dodson R.J."/>
            <person name="Haft D.H."/>
            <person name="Gwinn M.L."/>
            <person name="Nelson W.C."/>
            <person name="Richardson D.L."/>
            <person name="Moffat K.S."/>
            <person name="Qin H."/>
            <person name="Jiang L."/>
            <person name="Pamphile W."/>
            <person name="Crosby M."/>
            <person name="Shen M."/>
            <person name="Vamathevan J.J."/>
            <person name="Lam P."/>
            <person name="McDonald L."/>
            <person name="Utterback T."/>
            <person name="Zalewski C."/>
            <person name="Makarova K.S."/>
            <person name="Aravind L."/>
            <person name="Daly M.J."/>
            <person name="Minton K.W."/>
            <person name="Fleischmann R.D."/>
            <person name="Ketchum K.A."/>
            <person name="Nelson K.E."/>
            <person name="Salzberg S."/>
            <person name="Smith H.O."/>
            <person name="Venter J.C."/>
            <person name="Fraser C.M."/>
        </authorList>
    </citation>
    <scope>NUCLEOTIDE SEQUENCE [LARGE SCALE GENOMIC DNA]</scope>
    <source>
        <strain evidence="2">ATCC 13939 / DSM 20539 / JCM 16871 / LMG 4051 / NBRC 15346 / NCIMB 9279 / R1 / VKM B-1422</strain>
    </source>
</reference>
<dbReference type="eggNOG" id="COG2334">
    <property type="taxonomic scope" value="Bacteria"/>
</dbReference>
<dbReference type="EnsemblBacteria" id="AAF11205">
    <property type="protein sequence ID" value="AAF11205"/>
    <property type="gene ID" value="DR_1644"/>
</dbReference>
<dbReference type="AlphaFoldDB" id="Q9RTV9"/>
<proteinExistence type="predicted"/>
<dbReference type="EMBL" id="AE000513">
    <property type="protein sequence ID" value="AAF11205.1"/>
    <property type="molecule type" value="Genomic_DNA"/>
</dbReference>
<dbReference type="Proteomes" id="UP000002524">
    <property type="component" value="Chromosome 1"/>
</dbReference>
<dbReference type="PIR" id="B75372">
    <property type="entry name" value="B75372"/>
</dbReference>
<dbReference type="PaxDb" id="243230-DR_1644"/>
<evidence type="ECO:0000313" key="2">
    <source>
        <dbReference type="Proteomes" id="UP000002524"/>
    </source>
</evidence>
<keyword evidence="2" id="KW-1185">Reference proteome</keyword>
<dbReference type="KEGG" id="dra:DR_1644"/>
<protein>
    <recommendedName>
        <fullName evidence="3">Aminoglycoside phosphotransferase domain-containing protein</fullName>
    </recommendedName>
</protein>
<dbReference type="OrthoDB" id="64480at2"/>
<gene>
    <name evidence="1" type="ordered locus">DR_1644</name>
</gene>
<organism evidence="1 2">
    <name type="scientific">Deinococcus radiodurans (strain ATCC 13939 / DSM 20539 / JCM 16871 / CCUG 27074 / LMG 4051 / NBRC 15346 / NCIMB 9279 / VKM B-1422 / R1)</name>
    <dbReference type="NCBI Taxonomy" id="243230"/>
    <lineage>
        <taxon>Bacteria</taxon>
        <taxon>Thermotogati</taxon>
        <taxon>Deinococcota</taxon>
        <taxon>Deinococci</taxon>
        <taxon>Deinococcales</taxon>
        <taxon>Deinococcaceae</taxon>
        <taxon>Deinococcus</taxon>
    </lineage>
</organism>
<dbReference type="RefSeq" id="WP_010888281.1">
    <property type="nucleotide sequence ID" value="NC_001263.1"/>
</dbReference>
<accession>Q9RTV9</accession>
<dbReference type="PATRIC" id="fig|243230.17.peg.1851"/>
<sequence length="210" mass="23381">MDRAADYGLTEFRDAPALRVEYVSGDPNGRTFAEADTRLLGRQIAQVHQQAASFFGDVSGQRRQPLEQFYVRALETVRATAPRYAPQNWAGHWDTVERVFAAVPPPRQAAPMLLDWNESQFVWRGGQPYALVDVEASATAPPELDLTFWELLLPAGAPAQAFQAGYREVRPWPDLNPHRAACRLILLALESEGTRDAAQWLAQPAVLETA</sequence>
<dbReference type="InterPro" id="IPR011009">
    <property type="entry name" value="Kinase-like_dom_sf"/>
</dbReference>
<name>Q9RTV9_DEIRA</name>
<dbReference type="STRING" id="243230.DR_1644"/>
<evidence type="ECO:0000313" key="1">
    <source>
        <dbReference type="EMBL" id="AAF11205.1"/>
    </source>
</evidence>
<dbReference type="SUPFAM" id="SSF56112">
    <property type="entry name" value="Protein kinase-like (PK-like)"/>
    <property type="match status" value="1"/>
</dbReference>
<evidence type="ECO:0008006" key="3">
    <source>
        <dbReference type="Google" id="ProtNLM"/>
    </source>
</evidence>
<dbReference type="HOGENOM" id="CLU_1308429_0_0_0"/>
<dbReference type="InParanoid" id="Q9RTV9"/>